<evidence type="ECO:0000313" key="6">
    <source>
        <dbReference type="EMBL" id="KAG0267313.1"/>
    </source>
</evidence>
<keyword evidence="5" id="KW-0489">Methyltransferase</keyword>
<protein>
    <recommendedName>
        <fullName evidence="5">Protein-S-isoprenylcysteine O-methyltransferase</fullName>
        <ecNumber evidence="5">2.1.1.100</ecNumber>
    </recommendedName>
</protein>
<dbReference type="Proteomes" id="UP000807716">
    <property type="component" value="Unassembled WGS sequence"/>
</dbReference>
<evidence type="ECO:0000256" key="5">
    <source>
        <dbReference type="RuleBase" id="RU362022"/>
    </source>
</evidence>
<evidence type="ECO:0000256" key="2">
    <source>
        <dbReference type="ARBA" id="ARBA00022692"/>
    </source>
</evidence>
<name>A0A9P6UBA4_9FUNG</name>
<dbReference type="EMBL" id="JAAAJB010000077">
    <property type="protein sequence ID" value="KAG0267313.1"/>
    <property type="molecule type" value="Genomic_DNA"/>
</dbReference>
<evidence type="ECO:0000313" key="7">
    <source>
        <dbReference type="Proteomes" id="UP000807716"/>
    </source>
</evidence>
<dbReference type="InterPro" id="IPR007269">
    <property type="entry name" value="ICMT_MeTrfase"/>
</dbReference>
<proteinExistence type="inferred from homology"/>
<comment type="similarity">
    <text evidence="5">Belongs to the class VI-like SAM-binding methyltransferase superfamily. Isoprenylcysteine carboxyl methyltransferase family.</text>
</comment>
<feature type="transmembrane region" description="Helical" evidence="5">
    <location>
        <begin position="132"/>
        <end position="152"/>
    </location>
</feature>
<dbReference type="GO" id="GO:0004671">
    <property type="term" value="F:protein C-terminal S-isoprenylcysteine carboxyl O-methyltransferase activity"/>
    <property type="evidence" value="ECO:0007669"/>
    <property type="project" value="UniProtKB-EC"/>
</dbReference>
<keyword evidence="4 5" id="KW-0472">Membrane</keyword>
<evidence type="ECO:0000256" key="3">
    <source>
        <dbReference type="ARBA" id="ARBA00022989"/>
    </source>
</evidence>
<feature type="transmembrane region" description="Helical" evidence="5">
    <location>
        <begin position="41"/>
        <end position="67"/>
    </location>
</feature>
<dbReference type="OrthoDB" id="422086at2759"/>
<dbReference type="AlphaFoldDB" id="A0A9P6UBA4"/>
<organism evidence="6 7">
    <name type="scientific">Actinomortierella ambigua</name>
    <dbReference type="NCBI Taxonomy" id="1343610"/>
    <lineage>
        <taxon>Eukaryota</taxon>
        <taxon>Fungi</taxon>
        <taxon>Fungi incertae sedis</taxon>
        <taxon>Mucoromycota</taxon>
        <taxon>Mortierellomycotina</taxon>
        <taxon>Mortierellomycetes</taxon>
        <taxon>Mortierellales</taxon>
        <taxon>Mortierellaceae</taxon>
        <taxon>Actinomortierella</taxon>
    </lineage>
</organism>
<gene>
    <name evidence="6" type="ORF">DFQ27_008873</name>
</gene>
<evidence type="ECO:0000256" key="1">
    <source>
        <dbReference type="ARBA" id="ARBA00004141"/>
    </source>
</evidence>
<dbReference type="GO" id="GO:0005789">
    <property type="term" value="C:endoplasmic reticulum membrane"/>
    <property type="evidence" value="ECO:0007669"/>
    <property type="project" value="UniProtKB-SubCell"/>
</dbReference>
<keyword evidence="5" id="KW-0949">S-adenosyl-L-methionine</keyword>
<comment type="caution">
    <text evidence="6">The sequence shown here is derived from an EMBL/GenBank/DDBJ whole genome shotgun (WGS) entry which is preliminary data.</text>
</comment>
<accession>A0A9P6UBA4</accession>
<dbReference type="Gene3D" id="1.20.120.1630">
    <property type="match status" value="1"/>
</dbReference>
<keyword evidence="5" id="KW-0808">Transferase</keyword>
<reference evidence="6" key="1">
    <citation type="journal article" date="2020" name="Fungal Divers.">
        <title>Resolving the Mortierellaceae phylogeny through synthesis of multi-gene phylogenetics and phylogenomics.</title>
        <authorList>
            <person name="Vandepol N."/>
            <person name="Liber J."/>
            <person name="Desiro A."/>
            <person name="Na H."/>
            <person name="Kennedy M."/>
            <person name="Barry K."/>
            <person name="Grigoriev I.V."/>
            <person name="Miller A.N."/>
            <person name="O'Donnell K."/>
            <person name="Stajich J.E."/>
            <person name="Bonito G."/>
        </authorList>
    </citation>
    <scope>NUCLEOTIDE SEQUENCE</scope>
    <source>
        <strain evidence="6">BC1065</strain>
    </source>
</reference>
<comment type="subcellular location">
    <subcellularLocation>
        <location evidence="5">Endoplasmic reticulum membrane</location>
        <topology evidence="5">Multi-pass membrane protein</topology>
    </subcellularLocation>
    <subcellularLocation>
        <location evidence="1">Membrane</location>
        <topology evidence="1">Multi-pass membrane protein</topology>
    </subcellularLocation>
</comment>
<dbReference type="GO" id="GO:0032259">
    <property type="term" value="P:methylation"/>
    <property type="evidence" value="ECO:0007669"/>
    <property type="project" value="UniProtKB-KW"/>
</dbReference>
<dbReference type="EC" id="2.1.1.100" evidence="5"/>
<feature type="transmembrane region" description="Helical" evidence="5">
    <location>
        <begin position="79"/>
        <end position="98"/>
    </location>
</feature>
<keyword evidence="3 5" id="KW-1133">Transmembrane helix</keyword>
<keyword evidence="5" id="KW-0256">Endoplasmic reticulum</keyword>
<dbReference type="Pfam" id="PF04140">
    <property type="entry name" value="ICMT"/>
    <property type="match status" value="1"/>
</dbReference>
<sequence>MLAKTVVLAVHTAVLILSIRPPPSAKTTSRATDKIKDEGVFALLMIHLMPDVGQVAAMIGSAVYWAFMYRGWIASDLKTWQAMATTVAILGYLLRAWAFRTLDRFFTYALTIRPNHKLVQDGPYKYLLHPSYTGLMMTGMTYLAFLVYQGYWDAIARPILDILPIRIPMPGELVTLGFLVACVGLTIYRVRGEEQMLKDHFKSEFTAYASKRWRFIPFVV</sequence>
<feature type="transmembrane region" description="Helical" evidence="5">
    <location>
        <begin position="173"/>
        <end position="190"/>
    </location>
</feature>
<evidence type="ECO:0000256" key="4">
    <source>
        <dbReference type="ARBA" id="ARBA00023136"/>
    </source>
</evidence>
<keyword evidence="2 5" id="KW-0812">Transmembrane</keyword>
<dbReference type="PANTHER" id="PTHR12714">
    <property type="entry name" value="PROTEIN-S ISOPRENYLCYSTEINE O-METHYLTRANSFERASE"/>
    <property type="match status" value="1"/>
</dbReference>
<keyword evidence="7" id="KW-1185">Reference proteome</keyword>
<dbReference type="PANTHER" id="PTHR12714:SF9">
    <property type="entry name" value="PROTEIN-S-ISOPRENYLCYSTEINE O-METHYLTRANSFERASE"/>
    <property type="match status" value="1"/>
</dbReference>
<comment type="catalytic activity">
    <reaction evidence="5">
        <text>[protein]-C-terminal S-[(2E,6E)-farnesyl]-L-cysteine + S-adenosyl-L-methionine = [protein]-C-terminal S-[(2E,6E)-farnesyl]-L-cysteine methyl ester + S-adenosyl-L-homocysteine</text>
        <dbReference type="Rhea" id="RHEA:21672"/>
        <dbReference type="Rhea" id="RHEA-COMP:12125"/>
        <dbReference type="Rhea" id="RHEA-COMP:12126"/>
        <dbReference type="ChEBI" id="CHEBI:57856"/>
        <dbReference type="ChEBI" id="CHEBI:59789"/>
        <dbReference type="ChEBI" id="CHEBI:90510"/>
        <dbReference type="ChEBI" id="CHEBI:90511"/>
        <dbReference type="EC" id="2.1.1.100"/>
    </reaction>
</comment>